<dbReference type="PANTHER" id="PTHR42715:SF12">
    <property type="entry name" value="BETA-GLUCOSIDASE G-RELATED"/>
    <property type="match status" value="1"/>
</dbReference>
<sequence>QRMAHLGRGCLDPVYGPAIPGFYYDYPPLAGADRLLRVAVLTALGLVGTFMVGAALYIGAYAECCLSWLTFLTIIAEVKVIISVVKYCPQVWMNYKRKSTAGWTIYNVLLDLTGGLLSVAQLLLDASLSNDWSKVSGDPAKLMLGNVSVFFDLIFIVQHFCLYRDARGAAACDAQGSSSSSEKTLKSDSEEDMVGTSTCWPSQLSMAATWDEDALLIFGVALGKEFATKGASASLGPGVNVHRVARNGRNFEYLSGEDPHLGAKLGAAHVRGVQSQGVMAVVKHFAMNEQETNRNTESSNVDEKTAWELYFPPFQAAVDAGAVAFMCSYNLVDGVHACSNRDLLRVALKERMGFRGFVQSDWWAAHDMSLERGLDQEMPGTQGLFSVEALRLQPPELVDDAVPVSQHSTSEPPALRESGSVWEWQTQVKTIAVVGAAAVARPYDPSGKDQGANAWAVGDYYSGGGSGHTVASNVVTPLEGIQRRAQQQGITVLSSTTNDPTSALQVAKQADVTIIVAATTCGESADRLNLSLDGGADDLIATVSAAAKRTVVLVQAPGAVVMPWKKSVDAILVLFLGGEETGSAWGRILFGDEAPSGRLPIMMPETEADSIPPSQALIVDYTEGLRTSYRNPNFTAAFPFGHGLTYTSFEYRDPILGNCSLEAAAPVDAFVCLRLAVDNVGLRAGRTVVQSYLEMPAQAGYPTPILRGFRKTGMIPAGSSESVLLHFTARDLSFYEPLFQRWIMPGSLRALVGESSRDIRLSIPMRIPQAAGGSPSPSRQWTAFWWLIAVLAAIALIVPFIFYAVMRRRPDGTVEDSSSELSEFSCSTSDPALEHGTADGLQVKEQMQCTSGASPQIARTRAPSGRGPDFSEPWWRAPSLRDRTRSQSLALSIKHSDCILFCFIRCVKRSALALSCGSC</sequence>
<feature type="transmembrane region" description="Helical" evidence="19">
    <location>
        <begin position="783"/>
        <end position="805"/>
    </location>
</feature>
<evidence type="ECO:0000256" key="5">
    <source>
        <dbReference type="ARBA" id="ARBA00012744"/>
    </source>
</evidence>
<keyword evidence="7 19" id="KW-0812">Transmembrane</keyword>
<dbReference type="PANTHER" id="PTHR42715">
    <property type="entry name" value="BETA-GLUCOSIDASE"/>
    <property type="match status" value="1"/>
</dbReference>
<proteinExistence type="inferred from homology"/>
<dbReference type="EMBL" id="CAJNJA010090252">
    <property type="protein sequence ID" value="CAE7940045.1"/>
    <property type="molecule type" value="Genomic_DNA"/>
</dbReference>
<evidence type="ECO:0000256" key="8">
    <source>
        <dbReference type="ARBA" id="ARBA00022729"/>
    </source>
</evidence>
<reference evidence="21" key="1">
    <citation type="submission" date="2021-02" db="EMBL/GenBank/DDBJ databases">
        <authorList>
            <person name="Dougan E. K."/>
            <person name="Rhodes N."/>
            <person name="Thang M."/>
            <person name="Chan C."/>
        </authorList>
    </citation>
    <scope>NUCLEOTIDE SEQUENCE</scope>
</reference>
<feature type="transmembrane region" description="Helical" evidence="19">
    <location>
        <begin position="66"/>
        <end position="85"/>
    </location>
</feature>
<dbReference type="Pfam" id="PF00933">
    <property type="entry name" value="Glyco_hydro_3"/>
    <property type="match status" value="1"/>
</dbReference>
<evidence type="ECO:0000256" key="16">
    <source>
        <dbReference type="ARBA" id="ARBA00041601"/>
    </source>
</evidence>
<dbReference type="PRINTS" id="PR00133">
    <property type="entry name" value="GLHYDRLASE3"/>
</dbReference>
<feature type="domain" description="Fibronectin type III-like" evidence="20">
    <location>
        <begin position="687"/>
        <end position="756"/>
    </location>
</feature>
<dbReference type="InterPro" id="IPR002772">
    <property type="entry name" value="Glyco_hydro_3_C"/>
</dbReference>
<dbReference type="Gene3D" id="3.20.20.300">
    <property type="entry name" value="Glycoside hydrolase, family 3, N-terminal domain"/>
    <property type="match status" value="1"/>
</dbReference>
<dbReference type="InterPro" id="IPR026891">
    <property type="entry name" value="Fn3-like"/>
</dbReference>
<dbReference type="InterPro" id="IPR050288">
    <property type="entry name" value="Cellulose_deg_GH3"/>
</dbReference>
<dbReference type="Proteomes" id="UP000601435">
    <property type="component" value="Unassembled WGS sequence"/>
</dbReference>
<dbReference type="InterPro" id="IPR001764">
    <property type="entry name" value="Glyco_hydro_3_N"/>
</dbReference>
<accession>A0A813C550</accession>
<dbReference type="SUPFAM" id="SSF52279">
    <property type="entry name" value="Beta-D-glucan exohydrolase, C-terminal domain"/>
    <property type="match status" value="1"/>
</dbReference>
<comment type="subcellular location">
    <subcellularLocation>
        <location evidence="2">Membrane</location>
        <topology evidence="2">Multi-pass membrane protein</topology>
    </subcellularLocation>
    <subcellularLocation>
        <location evidence="3">Secreted</location>
    </subcellularLocation>
</comment>
<evidence type="ECO:0000256" key="9">
    <source>
        <dbReference type="ARBA" id="ARBA00022801"/>
    </source>
</evidence>
<dbReference type="InterPro" id="IPR006603">
    <property type="entry name" value="PQ-loop_rpt"/>
</dbReference>
<evidence type="ECO:0000256" key="11">
    <source>
        <dbReference type="ARBA" id="ARBA00023136"/>
    </source>
</evidence>
<evidence type="ECO:0000256" key="4">
    <source>
        <dbReference type="ARBA" id="ARBA00005336"/>
    </source>
</evidence>
<dbReference type="OrthoDB" id="75720at2759"/>
<gene>
    <name evidence="21" type="primary">bglB</name>
    <name evidence="21" type="ORF">SNEC2469_LOCUS33746</name>
</gene>
<keyword evidence="8" id="KW-0732">Signal</keyword>
<dbReference type="Pfam" id="PF01915">
    <property type="entry name" value="Glyco_hydro_3_C"/>
    <property type="match status" value="1"/>
</dbReference>
<dbReference type="InterPro" id="IPR036881">
    <property type="entry name" value="Glyco_hydro_3_C_sf"/>
</dbReference>
<evidence type="ECO:0000256" key="10">
    <source>
        <dbReference type="ARBA" id="ARBA00022989"/>
    </source>
</evidence>
<keyword evidence="12" id="KW-0326">Glycosidase</keyword>
<evidence type="ECO:0000256" key="12">
    <source>
        <dbReference type="ARBA" id="ARBA00023295"/>
    </source>
</evidence>
<dbReference type="InterPro" id="IPR013783">
    <property type="entry name" value="Ig-like_fold"/>
</dbReference>
<evidence type="ECO:0000256" key="3">
    <source>
        <dbReference type="ARBA" id="ARBA00004613"/>
    </source>
</evidence>
<evidence type="ECO:0000256" key="18">
    <source>
        <dbReference type="SAM" id="MobiDB-lite"/>
    </source>
</evidence>
<evidence type="ECO:0000313" key="22">
    <source>
        <dbReference type="Proteomes" id="UP000601435"/>
    </source>
</evidence>
<comment type="similarity">
    <text evidence="4">Belongs to the glycosyl hydrolase 3 family.</text>
</comment>
<evidence type="ECO:0000256" key="15">
    <source>
        <dbReference type="ARBA" id="ARBA00041276"/>
    </source>
</evidence>
<keyword evidence="11 19" id="KW-0472">Membrane</keyword>
<feature type="transmembrane region" description="Helical" evidence="19">
    <location>
        <begin position="38"/>
        <end position="60"/>
    </location>
</feature>
<evidence type="ECO:0000256" key="2">
    <source>
        <dbReference type="ARBA" id="ARBA00004141"/>
    </source>
</evidence>
<dbReference type="InterPro" id="IPR036962">
    <property type="entry name" value="Glyco_hydro_3_N_sf"/>
</dbReference>
<dbReference type="GO" id="GO:0008422">
    <property type="term" value="F:beta-glucosidase activity"/>
    <property type="evidence" value="ECO:0007669"/>
    <property type="project" value="UniProtKB-EC"/>
</dbReference>
<evidence type="ECO:0000256" key="19">
    <source>
        <dbReference type="SAM" id="Phobius"/>
    </source>
</evidence>
<dbReference type="GO" id="GO:0005576">
    <property type="term" value="C:extracellular region"/>
    <property type="evidence" value="ECO:0007669"/>
    <property type="project" value="UniProtKB-SubCell"/>
</dbReference>
<dbReference type="Pfam" id="PF14310">
    <property type="entry name" value="Fn3-like"/>
    <property type="match status" value="1"/>
</dbReference>
<evidence type="ECO:0000256" key="6">
    <source>
        <dbReference type="ARBA" id="ARBA00022525"/>
    </source>
</evidence>
<name>A0A813C550_9DINO</name>
<dbReference type="Gene3D" id="2.60.40.10">
    <property type="entry name" value="Immunoglobulins"/>
    <property type="match status" value="1"/>
</dbReference>
<dbReference type="AlphaFoldDB" id="A0A813C550"/>
<evidence type="ECO:0000256" key="14">
    <source>
        <dbReference type="ARBA" id="ARBA00039579"/>
    </source>
</evidence>
<keyword evidence="10 19" id="KW-1133">Transmembrane helix</keyword>
<evidence type="ECO:0000256" key="7">
    <source>
        <dbReference type="ARBA" id="ARBA00022692"/>
    </source>
</evidence>
<dbReference type="SMART" id="SM00679">
    <property type="entry name" value="CTNS"/>
    <property type="match status" value="1"/>
</dbReference>
<organism evidence="21 22">
    <name type="scientific">Symbiodinium necroappetens</name>
    <dbReference type="NCBI Taxonomy" id="1628268"/>
    <lineage>
        <taxon>Eukaryota</taxon>
        <taxon>Sar</taxon>
        <taxon>Alveolata</taxon>
        <taxon>Dinophyceae</taxon>
        <taxon>Suessiales</taxon>
        <taxon>Symbiodiniaceae</taxon>
        <taxon>Symbiodinium</taxon>
    </lineage>
</organism>
<evidence type="ECO:0000313" key="21">
    <source>
        <dbReference type="EMBL" id="CAE7940045.1"/>
    </source>
</evidence>
<feature type="region of interest" description="Disordered" evidence="18">
    <location>
        <begin position="852"/>
        <end position="871"/>
    </location>
</feature>
<dbReference type="Gene3D" id="1.20.1280.290">
    <property type="match status" value="1"/>
</dbReference>
<dbReference type="Pfam" id="PF04193">
    <property type="entry name" value="PQ-loop"/>
    <property type="match status" value="1"/>
</dbReference>
<dbReference type="GO" id="GO:0016020">
    <property type="term" value="C:membrane"/>
    <property type="evidence" value="ECO:0007669"/>
    <property type="project" value="UniProtKB-SubCell"/>
</dbReference>
<dbReference type="SMART" id="SM01217">
    <property type="entry name" value="Fn3_like"/>
    <property type="match status" value="1"/>
</dbReference>
<feature type="transmembrane region" description="Helical" evidence="19">
    <location>
        <begin position="105"/>
        <end position="124"/>
    </location>
</feature>
<evidence type="ECO:0000256" key="1">
    <source>
        <dbReference type="ARBA" id="ARBA00000448"/>
    </source>
</evidence>
<dbReference type="EC" id="3.2.1.21" evidence="5"/>
<comment type="caution">
    <text evidence="21">The sequence shown here is derived from an EMBL/GenBank/DDBJ whole genome shotgun (WGS) entry which is preliminary data.</text>
</comment>
<protein>
    <recommendedName>
        <fullName evidence="14">Probable beta-glucosidase G</fullName>
        <ecNumber evidence="5">3.2.1.21</ecNumber>
    </recommendedName>
    <alternativeName>
        <fullName evidence="15">Beta-D-glucoside glucohydrolase G</fullName>
    </alternativeName>
    <alternativeName>
        <fullName evidence="16">Cellobiase G</fullName>
    </alternativeName>
    <alternativeName>
        <fullName evidence="17">Gentiobiase G</fullName>
    </alternativeName>
</protein>
<dbReference type="Gene3D" id="3.40.50.1700">
    <property type="entry name" value="Glycoside hydrolase family 3 C-terminal domain"/>
    <property type="match status" value="1"/>
</dbReference>
<evidence type="ECO:0000259" key="20">
    <source>
        <dbReference type="SMART" id="SM01217"/>
    </source>
</evidence>
<dbReference type="InterPro" id="IPR017853">
    <property type="entry name" value="GH"/>
</dbReference>
<feature type="region of interest" description="Disordered" evidence="18">
    <location>
        <begin position="173"/>
        <end position="194"/>
    </location>
</feature>
<keyword evidence="6" id="KW-0964">Secreted</keyword>
<evidence type="ECO:0000256" key="17">
    <source>
        <dbReference type="ARBA" id="ARBA00041808"/>
    </source>
</evidence>
<feature type="non-terminal residue" evidence="21">
    <location>
        <position position="919"/>
    </location>
</feature>
<comment type="catalytic activity">
    <reaction evidence="1">
        <text>Hydrolysis of terminal, non-reducing beta-D-glucosyl residues with release of beta-D-glucose.</text>
        <dbReference type="EC" id="3.2.1.21"/>
    </reaction>
</comment>
<evidence type="ECO:0000256" key="13">
    <source>
        <dbReference type="ARBA" id="ARBA00024983"/>
    </source>
</evidence>
<keyword evidence="22" id="KW-1185">Reference proteome</keyword>
<comment type="function">
    <text evidence="13">Beta-glucosidases are one of a number of cellulolytic enzymes involved in the degradation of cellulosic biomass. Catalyzes the last step releasing glucose from the inhibitory cellobiose.</text>
</comment>
<keyword evidence="9" id="KW-0378">Hydrolase</keyword>
<dbReference type="SUPFAM" id="SSF51445">
    <property type="entry name" value="(Trans)glycosidases"/>
    <property type="match status" value="1"/>
</dbReference>
<dbReference type="GO" id="GO:0009251">
    <property type="term" value="P:glucan catabolic process"/>
    <property type="evidence" value="ECO:0007669"/>
    <property type="project" value="TreeGrafter"/>
</dbReference>